<organism evidence="1">
    <name type="scientific">Odontella aurita</name>
    <dbReference type="NCBI Taxonomy" id="265563"/>
    <lineage>
        <taxon>Eukaryota</taxon>
        <taxon>Sar</taxon>
        <taxon>Stramenopiles</taxon>
        <taxon>Ochrophyta</taxon>
        <taxon>Bacillariophyta</taxon>
        <taxon>Mediophyceae</taxon>
        <taxon>Biddulphiophycidae</taxon>
        <taxon>Eupodiscales</taxon>
        <taxon>Odontellaceae</taxon>
        <taxon>Odontella</taxon>
    </lineage>
</organism>
<dbReference type="Pfam" id="PF14934">
    <property type="entry name" value="TMEM254"/>
    <property type="match status" value="1"/>
</dbReference>
<dbReference type="InterPro" id="IPR028110">
    <property type="entry name" value="TMEM254"/>
</dbReference>
<dbReference type="EMBL" id="HBKQ01004154">
    <property type="protein sequence ID" value="CAE2206456.1"/>
    <property type="molecule type" value="Transcribed_RNA"/>
</dbReference>
<dbReference type="AlphaFoldDB" id="A0A7S4HQP9"/>
<evidence type="ECO:0000313" key="1">
    <source>
        <dbReference type="EMBL" id="CAE2206456.1"/>
    </source>
</evidence>
<name>A0A7S4HQP9_9STRA</name>
<protein>
    <submittedName>
        <fullName evidence="1">Uncharacterized protein</fullName>
    </submittedName>
</protein>
<proteinExistence type="predicted"/>
<accession>A0A7S4HQP9</accession>
<reference evidence="1" key="1">
    <citation type="submission" date="2021-01" db="EMBL/GenBank/DDBJ databases">
        <authorList>
            <person name="Corre E."/>
            <person name="Pelletier E."/>
            <person name="Niang G."/>
            <person name="Scheremetjew M."/>
            <person name="Finn R."/>
            <person name="Kale V."/>
            <person name="Holt S."/>
            <person name="Cochrane G."/>
            <person name="Meng A."/>
            <person name="Brown T."/>
            <person name="Cohen L."/>
        </authorList>
    </citation>
    <scope>NUCLEOTIDE SEQUENCE</scope>
    <source>
        <strain evidence="1">Isolate 1302-5</strain>
    </source>
</reference>
<sequence length="104" mass="11400">MGYATHVVGSEELTNVIESSPKVERIISGLFWSPSAFSTLVAAAWYFTVVAHTAEAAYVAYHCRTTLKTTHATALKWFFLTCCTGFPVTMKATELFGVASKSKR</sequence>
<gene>
    <name evidence="1" type="ORF">OAUR00152_LOCUS2837</name>
</gene>